<gene>
    <name evidence="1" type="ORF">XD92_0676</name>
</gene>
<dbReference type="Pfam" id="PF11751">
    <property type="entry name" value="PorP_SprF"/>
    <property type="match status" value="1"/>
</dbReference>
<dbReference type="AlphaFoldDB" id="A0A101HJI9"/>
<reference evidence="2" key="1">
    <citation type="journal article" date="2015" name="MBio">
        <title>Genome-Resolved Metagenomic Analysis Reveals Roles for Candidate Phyla and Other Microbial Community Members in Biogeochemical Transformations in Oil Reservoirs.</title>
        <authorList>
            <person name="Hu P."/>
            <person name="Tom L."/>
            <person name="Singh A."/>
            <person name="Thomas B.C."/>
            <person name="Baker B.J."/>
            <person name="Piceno Y.M."/>
            <person name="Andersen G.L."/>
            <person name="Banfield J.F."/>
        </authorList>
    </citation>
    <scope>NUCLEOTIDE SEQUENCE [LARGE SCALE GENOMIC DNA]</scope>
</reference>
<name>A0A101HJI9_9BACT</name>
<comment type="caution">
    <text evidence="1">The sequence shown here is derived from an EMBL/GenBank/DDBJ whole genome shotgun (WGS) entry which is preliminary data.</text>
</comment>
<dbReference type="EMBL" id="LGGN01000103">
    <property type="protein sequence ID" value="KUK77863.1"/>
    <property type="molecule type" value="Genomic_DNA"/>
</dbReference>
<dbReference type="NCBIfam" id="TIGR03519">
    <property type="entry name" value="T9SS_PorP_fam"/>
    <property type="match status" value="1"/>
</dbReference>
<dbReference type="Proteomes" id="UP000053860">
    <property type="component" value="Unassembled WGS sequence"/>
</dbReference>
<evidence type="ECO:0000313" key="1">
    <source>
        <dbReference type="EMBL" id="KUK77863.1"/>
    </source>
</evidence>
<sequence length="320" mass="35497">MEKGRFLLWMMICCCMPQLRAQWDAPVSRYWTVKGHYNPAFAGGSGAIDASGLYRYQWAGIQHAPQRVILSGHMPVDFLNREHGVGVTGYSLTAGRQRNNLLAAQYSYILPTRDGKLHFGLQAGILKLAFDEGSGRINEEDNAGAQPIYLTDGVKQQLADLGAGIAWQNHNGYAGLSLLHLNKPGFHTLNDTLDLLSDSLKTFIPRTIHLMVGYNIRLFHSLSIEPMGWVQTSNGTTRVQTTLRAVVANRYSGGISWRSNDGISLFAGILIDGIEMGYGYDRHTHGMGKASRGSHEISLRYRFPAGQLRPKQPQKSIRLL</sequence>
<dbReference type="InterPro" id="IPR019861">
    <property type="entry name" value="PorP/SprF_Bacteroidetes"/>
</dbReference>
<organism evidence="1 2">
    <name type="scientific">Proteiniphilum acetatigenes</name>
    <dbReference type="NCBI Taxonomy" id="294710"/>
    <lineage>
        <taxon>Bacteria</taxon>
        <taxon>Pseudomonadati</taxon>
        <taxon>Bacteroidota</taxon>
        <taxon>Bacteroidia</taxon>
        <taxon>Bacteroidales</taxon>
        <taxon>Dysgonomonadaceae</taxon>
        <taxon>Proteiniphilum</taxon>
    </lineage>
</organism>
<proteinExistence type="predicted"/>
<evidence type="ECO:0000313" key="2">
    <source>
        <dbReference type="Proteomes" id="UP000053860"/>
    </source>
</evidence>
<protein>
    <recommendedName>
        <fullName evidence="3">Bacteroidetes-specific membrane protein</fullName>
    </recommendedName>
</protein>
<accession>A0A101HJI9</accession>
<evidence type="ECO:0008006" key="3">
    <source>
        <dbReference type="Google" id="ProtNLM"/>
    </source>
</evidence>